<keyword evidence="2" id="KW-1185">Reference proteome</keyword>
<reference evidence="1 2" key="1">
    <citation type="submission" date="2014-04" db="EMBL/GenBank/DDBJ databases">
        <authorList>
            <consortium name="DOE Joint Genome Institute"/>
            <person name="Kuo A."/>
            <person name="Kohler A."/>
            <person name="Jargeat P."/>
            <person name="Nagy L.G."/>
            <person name="Floudas D."/>
            <person name="Copeland A."/>
            <person name="Barry K.W."/>
            <person name="Cichocki N."/>
            <person name="Veneault-Fourrey C."/>
            <person name="LaButti K."/>
            <person name="Lindquist E.A."/>
            <person name="Lipzen A."/>
            <person name="Lundell T."/>
            <person name="Morin E."/>
            <person name="Murat C."/>
            <person name="Sun H."/>
            <person name="Tunlid A."/>
            <person name="Henrissat B."/>
            <person name="Grigoriev I.V."/>
            <person name="Hibbett D.S."/>
            <person name="Martin F."/>
            <person name="Nordberg H.P."/>
            <person name="Cantor M.N."/>
            <person name="Hua S.X."/>
        </authorList>
    </citation>
    <scope>NUCLEOTIDE SEQUENCE [LARGE SCALE GENOMIC DNA]</scope>
    <source>
        <strain evidence="1 2">Ve08.2h10</strain>
    </source>
</reference>
<protein>
    <submittedName>
        <fullName evidence="1">Uncharacterized protein</fullName>
    </submittedName>
</protein>
<dbReference type="EMBL" id="KN827166">
    <property type="protein sequence ID" value="KIK77056.1"/>
    <property type="molecule type" value="Genomic_DNA"/>
</dbReference>
<name>A0A0D0D0H6_9AGAM</name>
<evidence type="ECO:0000313" key="1">
    <source>
        <dbReference type="EMBL" id="KIK77056.1"/>
    </source>
</evidence>
<sequence>AKEEINQINVEICHLWTAIHNEEIRVTVVIQELLQSNPNPPPPPPWHRIMVAVVPCSCQCIPHPLARLNHIT</sequence>
<dbReference type="InParanoid" id="A0A0D0D0H6"/>
<reference evidence="2" key="2">
    <citation type="submission" date="2015-01" db="EMBL/GenBank/DDBJ databases">
        <title>Evolutionary Origins and Diversification of the Mycorrhizal Mutualists.</title>
        <authorList>
            <consortium name="DOE Joint Genome Institute"/>
            <consortium name="Mycorrhizal Genomics Consortium"/>
            <person name="Kohler A."/>
            <person name="Kuo A."/>
            <person name="Nagy L.G."/>
            <person name="Floudas D."/>
            <person name="Copeland A."/>
            <person name="Barry K.W."/>
            <person name="Cichocki N."/>
            <person name="Veneault-Fourrey C."/>
            <person name="LaButti K."/>
            <person name="Lindquist E.A."/>
            <person name="Lipzen A."/>
            <person name="Lundell T."/>
            <person name="Morin E."/>
            <person name="Murat C."/>
            <person name="Riley R."/>
            <person name="Ohm R."/>
            <person name="Sun H."/>
            <person name="Tunlid A."/>
            <person name="Henrissat B."/>
            <person name="Grigoriev I.V."/>
            <person name="Hibbett D.S."/>
            <person name="Martin F."/>
        </authorList>
    </citation>
    <scope>NUCLEOTIDE SEQUENCE [LARGE SCALE GENOMIC DNA]</scope>
    <source>
        <strain evidence="2">Ve08.2h10</strain>
    </source>
</reference>
<dbReference type="AlphaFoldDB" id="A0A0D0D0H6"/>
<organism evidence="1 2">
    <name type="scientific">Paxillus rubicundulus Ve08.2h10</name>
    <dbReference type="NCBI Taxonomy" id="930991"/>
    <lineage>
        <taxon>Eukaryota</taxon>
        <taxon>Fungi</taxon>
        <taxon>Dikarya</taxon>
        <taxon>Basidiomycota</taxon>
        <taxon>Agaricomycotina</taxon>
        <taxon>Agaricomycetes</taxon>
        <taxon>Agaricomycetidae</taxon>
        <taxon>Boletales</taxon>
        <taxon>Paxilineae</taxon>
        <taxon>Paxillaceae</taxon>
        <taxon>Paxillus</taxon>
    </lineage>
</organism>
<evidence type="ECO:0000313" key="2">
    <source>
        <dbReference type="Proteomes" id="UP000054538"/>
    </source>
</evidence>
<dbReference type="Proteomes" id="UP000054538">
    <property type="component" value="Unassembled WGS sequence"/>
</dbReference>
<dbReference type="HOGENOM" id="CLU_2729227_0_0_1"/>
<gene>
    <name evidence="1" type="ORF">PAXRUDRAFT_167990</name>
</gene>
<dbReference type="OrthoDB" id="2676448at2759"/>
<feature type="non-terminal residue" evidence="1">
    <location>
        <position position="1"/>
    </location>
</feature>
<accession>A0A0D0D0H6</accession>
<proteinExistence type="predicted"/>